<sequence>MAFKSVLLVLFIALNFVIAAQHPYQVPRRYRFDRPQYEERHNIKRSPSGPPASNSTNKFLTSKTEKFAVNGSAIPEVDFDMGESENGPFTWMGGTAKPVRNAYDWRNLTNVLWIEQPVGMGFTQGNVSITDEDGLAKQFVGFYEQFIKTFDIQGYGLYLTGESYAGIYIPYIGAEVLARNCSDYTLKGIIINDPLLSDVTTGLQIMKKDFWFSYQNLYGFNTTTLVNVTTRHLECQYDTYIKSYFTFPPPQKAFPILPNAFSDRPQIERCDIHSFMSQAAELLNPCFNIYHITETCPYVTSALGGDGKDPKTAYFNRTDVQAALHVPENWAWTFCAPEEKPVFLNAENRTGMKFGLSADDQSAPVGQTDVLTRIIEATNNVIIGGGNIDADLAPNSTLLSLQNITWNGFQGFKEYPNQNSFYVPSLPYEWNFDSLSISGIVGSWGHERGLTFFQVTRAGHMVPADAPGAYFRLVELMLGRIGSLSERRTFTSLEEKVPKNESESWDVGFLVKEDEGVPVWDAFEVEEMVRKSWVLRGPATLELWCNDNHNKLQ</sequence>
<feature type="chain" id="PRO_5034543193" description="Carboxypeptidase" evidence="6">
    <location>
        <begin position="20"/>
        <end position="553"/>
    </location>
</feature>
<proteinExistence type="inferred from homology"/>
<dbReference type="EC" id="3.4.16.-" evidence="6"/>
<comment type="caution">
    <text evidence="7">The sequence shown here is derived from an EMBL/GenBank/DDBJ whole genome shotgun (WGS) entry which is preliminary data.</text>
</comment>
<evidence type="ECO:0000256" key="6">
    <source>
        <dbReference type="RuleBase" id="RU361156"/>
    </source>
</evidence>
<dbReference type="InterPro" id="IPR018202">
    <property type="entry name" value="Ser_caboxypep_ser_AS"/>
</dbReference>
<dbReference type="SUPFAM" id="SSF53474">
    <property type="entry name" value="alpha/beta-Hydrolases"/>
    <property type="match status" value="1"/>
</dbReference>
<dbReference type="GO" id="GO:0004185">
    <property type="term" value="F:serine-type carboxypeptidase activity"/>
    <property type="evidence" value="ECO:0007669"/>
    <property type="project" value="UniProtKB-UniRule"/>
</dbReference>
<feature type="signal peptide" evidence="6">
    <location>
        <begin position="1"/>
        <end position="19"/>
    </location>
</feature>
<keyword evidence="2 6" id="KW-0121">Carboxypeptidase</keyword>
<keyword evidence="3 6" id="KW-0645">Protease</keyword>
<evidence type="ECO:0000256" key="3">
    <source>
        <dbReference type="ARBA" id="ARBA00022670"/>
    </source>
</evidence>
<keyword evidence="4 6" id="KW-0378">Hydrolase</keyword>
<evidence type="ECO:0000313" key="7">
    <source>
        <dbReference type="EMBL" id="KAF7190593.1"/>
    </source>
</evidence>
<protein>
    <recommendedName>
        <fullName evidence="6">Carboxypeptidase</fullName>
        <ecNumber evidence="6">3.4.16.-</ecNumber>
    </recommendedName>
</protein>
<dbReference type="AlphaFoldDB" id="A0A8H6RGB4"/>
<keyword evidence="8" id="KW-1185">Reference proteome</keyword>
<dbReference type="Pfam" id="PF00450">
    <property type="entry name" value="Peptidase_S10"/>
    <property type="match status" value="1"/>
</dbReference>
<dbReference type="InterPro" id="IPR029058">
    <property type="entry name" value="AB_hydrolase_fold"/>
</dbReference>
<evidence type="ECO:0000256" key="5">
    <source>
        <dbReference type="ARBA" id="ARBA00023180"/>
    </source>
</evidence>
<dbReference type="InterPro" id="IPR001563">
    <property type="entry name" value="Peptidase_S10"/>
</dbReference>
<organism evidence="7 8">
    <name type="scientific">Pseudocercospora fuligena</name>
    <dbReference type="NCBI Taxonomy" id="685502"/>
    <lineage>
        <taxon>Eukaryota</taxon>
        <taxon>Fungi</taxon>
        <taxon>Dikarya</taxon>
        <taxon>Ascomycota</taxon>
        <taxon>Pezizomycotina</taxon>
        <taxon>Dothideomycetes</taxon>
        <taxon>Dothideomycetidae</taxon>
        <taxon>Mycosphaerellales</taxon>
        <taxon>Mycosphaerellaceae</taxon>
        <taxon>Pseudocercospora</taxon>
    </lineage>
</organism>
<evidence type="ECO:0000256" key="4">
    <source>
        <dbReference type="ARBA" id="ARBA00022801"/>
    </source>
</evidence>
<dbReference type="GO" id="GO:0006508">
    <property type="term" value="P:proteolysis"/>
    <property type="evidence" value="ECO:0007669"/>
    <property type="project" value="UniProtKB-KW"/>
</dbReference>
<keyword evidence="5" id="KW-0325">Glycoprotein</keyword>
<evidence type="ECO:0000256" key="2">
    <source>
        <dbReference type="ARBA" id="ARBA00022645"/>
    </source>
</evidence>
<evidence type="ECO:0000313" key="8">
    <source>
        <dbReference type="Proteomes" id="UP000660729"/>
    </source>
</evidence>
<dbReference type="OrthoDB" id="443318at2759"/>
<dbReference type="PROSITE" id="PS00131">
    <property type="entry name" value="CARBOXYPEPT_SER_SER"/>
    <property type="match status" value="1"/>
</dbReference>
<dbReference type="PRINTS" id="PR00724">
    <property type="entry name" value="CRBOXYPTASEC"/>
</dbReference>
<name>A0A8H6RGB4_9PEZI</name>
<dbReference type="Proteomes" id="UP000660729">
    <property type="component" value="Unassembled WGS sequence"/>
</dbReference>
<evidence type="ECO:0000256" key="1">
    <source>
        <dbReference type="ARBA" id="ARBA00009431"/>
    </source>
</evidence>
<accession>A0A8H6RGB4</accession>
<reference evidence="7" key="1">
    <citation type="submission" date="2020-04" db="EMBL/GenBank/DDBJ databases">
        <title>Draft genome resource of the tomato pathogen Pseudocercospora fuligena.</title>
        <authorList>
            <person name="Zaccaron A."/>
        </authorList>
    </citation>
    <scope>NUCLEOTIDE SEQUENCE</scope>
    <source>
        <strain evidence="7">PF001</strain>
    </source>
</reference>
<comment type="similarity">
    <text evidence="1 6">Belongs to the peptidase S10 family.</text>
</comment>
<gene>
    <name evidence="7" type="ORF">HII31_07752</name>
</gene>
<dbReference type="PANTHER" id="PTHR11802">
    <property type="entry name" value="SERINE PROTEASE FAMILY S10 SERINE CARBOXYPEPTIDASE"/>
    <property type="match status" value="1"/>
</dbReference>
<dbReference type="EMBL" id="JABCIY010000168">
    <property type="protein sequence ID" value="KAF7190593.1"/>
    <property type="molecule type" value="Genomic_DNA"/>
</dbReference>
<keyword evidence="6" id="KW-0732">Signal</keyword>
<dbReference type="Gene3D" id="3.40.50.1820">
    <property type="entry name" value="alpha/beta hydrolase"/>
    <property type="match status" value="1"/>
</dbReference>
<dbReference type="PANTHER" id="PTHR11802:SF479">
    <property type="entry name" value="CARBOXYPEPTIDASE"/>
    <property type="match status" value="1"/>
</dbReference>